<dbReference type="InterPro" id="IPR011650">
    <property type="entry name" value="Peptidase_M20_dimer"/>
</dbReference>
<keyword evidence="7" id="KW-1185">Reference proteome</keyword>
<keyword evidence="3 6" id="KW-0378">Hydrolase</keyword>
<name>A0A1W5T537_9ACTN</name>
<evidence type="ECO:0000313" key="5">
    <source>
        <dbReference type="EMBL" id="ARF06200.1"/>
    </source>
</evidence>
<proteinExistence type="predicted"/>
<dbReference type="KEGG" id="sfic:EIZ62_06025"/>
<dbReference type="GO" id="GO:0006508">
    <property type="term" value="P:proteolysis"/>
    <property type="evidence" value="ECO:0007669"/>
    <property type="project" value="UniProtKB-KW"/>
</dbReference>
<dbReference type="GO" id="GO:0046872">
    <property type="term" value="F:metal ion binding"/>
    <property type="evidence" value="ECO:0007669"/>
    <property type="project" value="UniProtKB-KW"/>
</dbReference>
<dbReference type="InterPro" id="IPR002933">
    <property type="entry name" value="Peptidase_M20"/>
</dbReference>
<organism evidence="5">
    <name type="scientific">Streptomyces ficellus</name>
    <dbReference type="NCBI Taxonomy" id="1977088"/>
    <lineage>
        <taxon>Bacteria</taxon>
        <taxon>Bacillati</taxon>
        <taxon>Actinomycetota</taxon>
        <taxon>Actinomycetes</taxon>
        <taxon>Kitasatosporales</taxon>
        <taxon>Streptomycetaceae</taxon>
        <taxon>Streptomyces</taxon>
    </lineage>
</organism>
<evidence type="ECO:0000259" key="4">
    <source>
        <dbReference type="Pfam" id="PF07687"/>
    </source>
</evidence>
<dbReference type="EMBL" id="CP034279">
    <property type="protein sequence ID" value="QGV77854.1"/>
    <property type="molecule type" value="Genomic_DNA"/>
</dbReference>
<accession>A0A1W5T537</accession>
<evidence type="ECO:0000313" key="7">
    <source>
        <dbReference type="Proteomes" id="UP000422572"/>
    </source>
</evidence>
<dbReference type="PANTHER" id="PTHR43270:SF12">
    <property type="entry name" value="SUCCINYL-DIAMINOPIMELATE DESUCCINYLASE"/>
    <property type="match status" value="1"/>
</dbReference>
<sequence length="469" mass="50539">MWEADARLRRAVHDGRPGMLEALAGWVGVPSVSAVPGHRPDVVRSARWLASALRSTGFPVVEVWETDGLPAVYAHWPAEDAGAPTLLVYSHHDVHAVKDGEWRETSPFSPVVREGRMYGRGASDAKGQTLCHLWALRAHMAAGRRAPAVGVTLLVEGEEEIGSVHLADLLAAHREQLAADVVMVSDTMLWSLTDAAVCTGVRGSVNGRLEVRGADADVHSGAVAGTAPNACTELCRLLGLLHDEKGRVTLPGFYDAVAPLSRRERAELDALPFDEAAWLADSHTRSVRGEHGRSVLERIWTRPSVEVSSLLGGDAEQPSRGVIPPTARADLLLRLVPEQTADEVARQLRRWLEDHRVAGYDYELTVSSTISDPYLTPTGHPAAVALEGAMSRALGRPPLRMRNGGAAPAAQLARETGAPVVFFGTGLVDDRWHGHDEKVEIRALLQGAETLAYFLEDLASAMGRPGRVS</sequence>
<keyword evidence="1" id="KW-0645">Protease</keyword>
<reference evidence="6 7" key="2">
    <citation type="submission" date="2018-12" db="EMBL/GenBank/DDBJ databases">
        <title>Complete genome sequence of Streptomyces ficellus NRRL8067, the producer of ficellomycin, feldamycin and nojirimycin.</title>
        <authorList>
            <person name="Zhang H."/>
            <person name="Yue R."/>
            <person name="Liu Y."/>
            <person name="Li M."/>
            <person name="Mu H."/>
            <person name="Zhang J."/>
        </authorList>
    </citation>
    <scope>NUCLEOTIDE SEQUENCE [LARGE SCALE GENOMIC DNA]</scope>
    <source>
        <strain evidence="6 7">NRRL 8067</strain>
    </source>
</reference>
<dbReference type="Pfam" id="PF07687">
    <property type="entry name" value="M20_dimer"/>
    <property type="match status" value="1"/>
</dbReference>
<dbReference type="Gene3D" id="3.40.630.10">
    <property type="entry name" value="Zn peptidases"/>
    <property type="match status" value="1"/>
</dbReference>
<dbReference type="EMBL" id="KY454693">
    <property type="protein sequence ID" value="ARF06200.1"/>
    <property type="molecule type" value="Genomic_DNA"/>
</dbReference>
<dbReference type="InterPro" id="IPR051458">
    <property type="entry name" value="Cyt/Met_Dipeptidase"/>
</dbReference>
<feature type="domain" description="Peptidase M20 dimerisation" evidence="4">
    <location>
        <begin position="199"/>
        <end position="355"/>
    </location>
</feature>
<dbReference type="RefSeq" id="WP_156691673.1">
    <property type="nucleotide sequence ID" value="NZ_CP034279.1"/>
</dbReference>
<reference evidence="5" key="1">
    <citation type="submission" date="2017-01" db="EMBL/GenBank/DDBJ databases">
        <title>Identification and characterization of the ficellomycin biosynthesis gene cluster from Streptomyces ficellus NRRL8067.</title>
        <authorList>
            <person name="Zhang H."/>
        </authorList>
    </citation>
    <scope>NUCLEOTIDE SEQUENCE</scope>
    <source>
        <strain evidence="5">NRRL8067</strain>
    </source>
</reference>
<dbReference type="Proteomes" id="UP000422572">
    <property type="component" value="Chromosome"/>
</dbReference>
<evidence type="ECO:0000256" key="2">
    <source>
        <dbReference type="ARBA" id="ARBA00022723"/>
    </source>
</evidence>
<dbReference type="Gene3D" id="3.30.70.360">
    <property type="match status" value="1"/>
</dbReference>
<dbReference type="PANTHER" id="PTHR43270">
    <property type="entry name" value="BETA-ALA-HIS DIPEPTIDASE"/>
    <property type="match status" value="1"/>
</dbReference>
<evidence type="ECO:0000256" key="1">
    <source>
        <dbReference type="ARBA" id="ARBA00022670"/>
    </source>
</evidence>
<dbReference type="GO" id="GO:0008233">
    <property type="term" value="F:peptidase activity"/>
    <property type="evidence" value="ECO:0007669"/>
    <property type="project" value="UniProtKB-KW"/>
</dbReference>
<dbReference type="NCBIfam" id="NF005914">
    <property type="entry name" value="PRK07907.1"/>
    <property type="match status" value="1"/>
</dbReference>
<gene>
    <name evidence="6" type="ORF">EIZ62_06025</name>
</gene>
<evidence type="ECO:0000313" key="6">
    <source>
        <dbReference type="EMBL" id="QGV77854.1"/>
    </source>
</evidence>
<dbReference type="OrthoDB" id="9761532at2"/>
<dbReference type="AlphaFoldDB" id="A0A1W5T537"/>
<dbReference type="Pfam" id="PF01546">
    <property type="entry name" value="Peptidase_M20"/>
    <property type="match status" value="1"/>
</dbReference>
<dbReference type="SUPFAM" id="SSF53187">
    <property type="entry name" value="Zn-dependent exopeptidases"/>
    <property type="match status" value="1"/>
</dbReference>
<evidence type="ECO:0000256" key="3">
    <source>
        <dbReference type="ARBA" id="ARBA00022801"/>
    </source>
</evidence>
<keyword evidence="2" id="KW-0479">Metal-binding</keyword>
<protein>
    <submittedName>
        <fullName evidence="6">M20/M25/M40 family metallo-hydrolase</fullName>
    </submittedName>
    <submittedName>
        <fullName evidence="5">Peptidase</fullName>
    </submittedName>
</protein>